<dbReference type="Gene3D" id="4.10.240.10">
    <property type="entry name" value="Zn(2)-C6 fungal-type DNA-binding domain"/>
    <property type="match status" value="1"/>
</dbReference>
<dbReference type="PANTHER" id="PTHR47540:SF2">
    <property type="entry name" value="ZN(II)2CYS6 TRANSCRIPTION FACTOR (EUROFUNG)"/>
    <property type="match status" value="1"/>
</dbReference>
<proteinExistence type="predicted"/>
<dbReference type="SUPFAM" id="SSF57701">
    <property type="entry name" value="Zn2/Cys6 DNA-binding domain"/>
    <property type="match status" value="1"/>
</dbReference>
<sequence length="478" mass="52195">MLLPPLAQSLRYLQCAFRSSLRKSTGCETITFVNSLRIIVSSMDAIGRATGANPRRKLKAACDQCHASKVKCPGGGPPCKRCEDSSQTCHYSLAARVGKPPGSKNKKSLERSRRYSGHSPASNAVQSSVRDTTMGGAEPDWPPERSLQGPEEESRSQEEFAALASLLQSSPKASGTAFADESGSPLNAAPVFSSAASNENSMQLENPSLLPSIDFSLPDRALAGDDASHFDSTWLEDSNWESLLSETPVLSSSNDTLSSSSAPLRGAPFQSNRPVSLSAVAAILDESSDSTDAIASVSSQQQPSCRCMRELTDTLCQLHSIEKRQNPVQVDTLLTCATFVLKTAENHLMCLQCRDDTRTQMQVIMIFQTIFSWAQMHVHGDGPCPDLSVTLGRHEMSKDEAAFVRFALVTRALERSVNAVRMITVRIDRLVASRQGRQTWSSELSELQNLQQLNRSLCQTSKMLLRRLAARKDREGIK</sequence>
<evidence type="ECO:0000256" key="5">
    <source>
        <dbReference type="ARBA" id="ARBA00023242"/>
    </source>
</evidence>
<keyword evidence="9" id="KW-1185">Reference proteome</keyword>
<protein>
    <recommendedName>
        <fullName evidence="7">Zn(2)-C6 fungal-type domain-containing protein</fullName>
    </recommendedName>
</protein>
<evidence type="ECO:0000313" key="8">
    <source>
        <dbReference type="EMBL" id="KAF2235240.1"/>
    </source>
</evidence>
<evidence type="ECO:0000256" key="2">
    <source>
        <dbReference type="ARBA" id="ARBA00023015"/>
    </source>
</evidence>
<dbReference type="PROSITE" id="PS00463">
    <property type="entry name" value="ZN2_CY6_FUNGAL_1"/>
    <property type="match status" value="1"/>
</dbReference>
<dbReference type="PROSITE" id="PS50048">
    <property type="entry name" value="ZN2_CY6_FUNGAL_2"/>
    <property type="match status" value="1"/>
</dbReference>
<dbReference type="InterPro" id="IPR001138">
    <property type="entry name" value="Zn2Cys6_DnaBD"/>
</dbReference>
<feature type="compositionally biased region" description="Polar residues" evidence="6">
    <location>
        <begin position="119"/>
        <end position="131"/>
    </location>
</feature>
<evidence type="ECO:0000256" key="4">
    <source>
        <dbReference type="ARBA" id="ARBA00023163"/>
    </source>
</evidence>
<keyword evidence="2" id="KW-0805">Transcription regulation</keyword>
<dbReference type="GO" id="GO:0043565">
    <property type="term" value="F:sequence-specific DNA binding"/>
    <property type="evidence" value="ECO:0007669"/>
    <property type="project" value="TreeGrafter"/>
</dbReference>
<evidence type="ECO:0000313" key="9">
    <source>
        <dbReference type="Proteomes" id="UP000800092"/>
    </source>
</evidence>
<comment type="subcellular location">
    <subcellularLocation>
        <location evidence="1">Nucleus</location>
    </subcellularLocation>
</comment>
<dbReference type="CDD" id="cd00067">
    <property type="entry name" value="GAL4"/>
    <property type="match status" value="1"/>
</dbReference>
<keyword evidence="4" id="KW-0804">Transcription</keyword>
<evidence type="ECO:0000256" key="3">
    <source>
        <dbReference type="ARBA" id="ARBA00023125"/>
    </source>
</evidence>
<organism evidence="8 9">
    <name type="scientific">Viridothelium virens</name>
    <name type="common">Speckled blister lichen</name>
    <name type="synonym">Trypethelium virens</name>
    <dbReference type="NCBI Taxonomy" id="1048519"/>
    <lineage>
        <taxon>Eukaryota</taxon>
        <taxon>Fungi</taxon>
        <taxon>Dikarya</taxon>
        <taxon>Ascomycota</taxon>
        <taxon>Pezizomycotina</taxon>
        <taxon>Dothideomycetes</taxon>
        <taxon>Dothideomycetes incertae sedis</taxon>
        <taxon>Trypetheliales</taxon>
        <taxon>Trypetheliaceae</taxon>
        <taxon>Viridothelium</taxon>
    </lineage>
</organism>
<dbReference type="Proteomes" id="UP000800092">
    <property type="component" value="Unassembled WGS sequence"/>
</dbReference>
<dbReference type="GO" id="GO:0000981">
    <property type="term" value="F:DNA-binding transcription factor activity, RNA polymerase II-specific"/>
    <property type="evidence" value="ECO:0007669"/>
    <property type="project" value="InterPro"/>
</dbReference>
<accession>A0A6A6HCL1</accession>
<evidence type="ECO:0000256" key="1">
    <source>
        <dbReference type="ARBA" id="ARBA00004123"/>
    </source>
</evidence>
<dbReference type="GO" id="GO:0045944">
    <property type="term" value="P:positive regulation of transcription by RNA polymerase II"/>
    <property type="evidence" value="ECO:0007669"/>
    <property type="project" value="TreeGrafter"/>
</dbReference>
<feature type="region of interest" description="Disordered" evidence="6">
    <location>
        <begin position="95"/>
        <end position="159"/>
    </location>
</feature>
<evidence type="ECO:0000256" key="6">
    <source>
        <dbReference type="SAM" id="MobiDB-lite"/>
    </source>
</evidence>
<dbReference type="OrthoDB" id="3946525at2759"/>
<dbReference type="EMBL" id="ML991792">
    <property type="protein sequence ID" value="KAF2235240.1"/>
    <property type="molecule type" value="Genomic_DNA"/>
</dbReference>
<dbReference type="AlphaFoldDB" id="A0A6A6HCL1"/>
<dbReference type="GO" id="GO:0005634">
    <property type="term" value="C:nucleus"/>
    <property type="evidence" value="ECO:0007669"/>
    <property type="project" value="UniProtKB-SubCell"/>
</dbReference>
<gene>
    <name evidence="8" type="ORF">EV356DRAFT_121160</name>
</gene>
<dbReference type="Pfam" id="PF00172">
    <property type="entry name" value="Zn_clus"/>
    <property type="match status" value="1"/>
</dbReference>
<name>A0A6A6HCL1_VIRVR</name>
<dbReference type="SMART" id="SM00066">
    <property type="entry name" value="GAL4"/>
    <property type="match status" value="1"/>
</dbReference>
<reference evidence="8" key="1">
    <citation type="journal article" date="2020" name="Stud. Mycol.">
        <title>101 Dothideomycetes genomes: a test case for predicting lifestyles and emergence of pathogens.</title>
        <authorList>
            <person name="Haridas S."/>
            <person name="Albert R."/>
            <person name="Binder M."/>
            <person name="Bloem J."/>
            <person name="Labutti K."/>
            <person name="Salamov A."/>
            <person name="Andreopoulos B."/>
            <person name="Baker S."/>
            <person name="Barry K."/>
            <person name="Bills G."/>
            <person name="Bluhm B."/>
            <person name="Cannon C."/>
            <person name="Castanera R."/>
            <person name="Culley D."/>
            <person name="Daum C."/>
            <person name="Ezra D."/>
            <person name="Gonzalez J."/>
            <person name="Henrissat B."/>
            <person name="Kuo A."/>
            <person name="Liang C."/>
            <person name="Lipzen A."/>
            <person name="Lutzoni F."/>
            <person name="Magnuson J."/>
            <person name="Mondo S."/>
            <person name="Nolan M."/>
            <person name="Ohm R."/>
            <person name="Pangilinan J."/>
            <person name="Park H.-J."/>
            <person name="Ramirez L."/>
            <person name="Alfaro M."/>
            <person name="Sun H."/>
            <person name="Tritt A."/>
            <person name="Yoshinaga Y."/>
            <person name="Zwiers L.-H."/>
            <person name="Turgeon B."/>
            <person name="Goodwin S."/>
            <person name="Spatafora J."/>
            <person name="Crous P."/>
            <person name="Grigoriev I."/>
        </authorList>
    </citation>
    <scope>NUCLEOTIDE SEQUENCE</scope>
    <source>
        <strain evidence="8">Tuck. ex Michener</strain>
    </source>
</reference>
<dbReference type="PANTHER" id="PTHR47540">
    <property type="entry name" value="THIAMINE REPRESSIBLE GENES REGULATORY PROTEIN THI5"/>
    <property type="match status" value="1"/>
</dbReference>
<evidence type="ECO:0000259" key="7">
    <source>
        <dbReference type="PROSITE" id="PS50048"/>
    </source>
</evidence>
<feature type="domain" description="Zn(2)-C6 fungal-type" evidence="7">
    <location>
        <begin position="61"/>
        <end position="91"/>
    </location>
</feature>
<keyword evidence="5" id="KW-0539">Nucleus</keyword>
<dbReference type="InterPro" id="IPR036864">
    <property type="entry name" value="Zn2-C6_fun-type_DNA-bd_sf"/>
</dbReference>
<dbReference type="GO" id="GO:0008270">
    <property type="term" value="F:zinc ion binding"/>
    <property type="evidence" value="ECO:0007669"/>
    <property type="project" value="InterPro"/>
</dbReference>
<keyword evidence="3" id="KW-0238">DNA-binding</keyword>
<dbReference type="InterPro" id="IPR051711">
    <property type="entry name" value="Stress_Response_Reg"/>
</dbReference>